<dbReference type="AlphaFoldDB" id="A0A7J7LPI8"/>
<evidence type="ECO:0000313" key="1">
    <source>
        <dbReference type="EMBL" id="KAF6144479.1"/>
    </source>
</evidence>
<keyword evidence="3" id="KW-1185">Reference proteome</keyword>
<comment type="caution">
    <text evidence="1">The sequence shown here is derived from an EMBL/GenBank/DDBJ whole genome shotgun (WGS) entry which is preliminary data.</text>
</comment>
<evidence type="ECO:0000313" key="3">
    <source>
        <dbReference type="Proteomes" id="UP000541444"/>
    </source>
</evidence>
<name>A0A7J7LPI8_9MAGN</name>
<sequence length="74" mass="8843">QTKLSRRSRSRYSRRFQLILTYTRGELDQHLTCRLLVRPNRSNRTHSTSWLLVQPVQPTCHNSCFNHAIYISKD</sequence>
<organism evidence="1 3">
    <name type="scientific">Kingdonia uniflora</name>
    <dbReference type="NCBI Taxonomy" id="39325"/>
    <lineage>
        <taxon>Eukaryota</taxon>
        <taxon>Viridiplantae</taxon>
        <taxon>Streptophyta</taxon>
        <taxon>Embryophyta</taxon>
        <taxon>Tracheophyta</taxon>
        <taxon>Spermatophyta</taxon>
        <taxon>Magnoliopsida</taxon>
        <taxon>Ranunculales</taxon>
        <taxon>Circaeasteraceae</taxon>
        <taxon>Kingdonia</taxon>
    </lineage>
</organism>
<accession>A0A7J7LPI8</accession>
<feature type="non-terminal residue" evidence="1">
    <location>
        <position position="1"/>
    </location>
</feature>
<protein>
    <submittedName>
        <fullName evidence="1">Uncharacterized protein</fullName>
    </submittedName>
</protein>
<gene>
    <name evidence="2" type="ORF">GIB67_003533</name>
    <name evidence="1" type="ORF">GIB67_021670</name>
</gene>
<dbReference type="EMBL" id="JACGCM010002129">
    <property type="protein sequence ID" value="KAF6144479.1"/>
    <property type="molecule type" value="Genomic_DNA"/>
</dbReference>
<dbReference type="Proteomes" id="UP000541444">
    <property type="component" value="Unassembled WGS sequence"/>
</dbReference>
<evidence type="ECO:0000313" key="2">
    <source>
        <dbReference type="EMBL" id="KAF6153343.1"/>
    </source>
</evidence>
<proteinExistence type="predicted"/>
<dbReference type="EMBL" id="JACGCM010001564">
    <property type="protein sequence ID" value="KAF6153343.1"/>
    <property type="molecule type" value="Genomic_DNA"/>
</dbReference>
<reference evidence="1 3" key="1">
    <citation type="journal article" date="2020" name="IScience">
        <title>Genome Sequencing of the Endangered Kingdonia uniflora (Circaeasteraceae, Ranunculales) Reveals Potential Mechanisms of Evolutionary Specialization.</title>
        <authorList>
            <person name="Sun Y."/>
            <person name="Deng T."/>
            <person name="Zhang A."/>
            <person name="Moore M.J."/>
            <person name="Landis J.B."/>
            <person name="Lin N."/>
            <person name="Zhang H."/>
            <person name="Zhang X."/>
            <person name="Huang J."/>
            <person name="Zhang X."/>
            <person name="Sun H."/>
            <person name="Wang H."/>
        </authorList>
    </citation>
    <scope>NUCLEOTIDE SEQUENCE [LARGE SCALE GENOMIC DNA]</scope>
    <source>
        <strain evidence="1">TB1705</strain>
        <tissue evidence="1">Leaf</tissue>
    </source>
</reference>